<dbReference type="InterPro" id="IPR008948">
    <property type="entry name" value="L-Aspartase-like"/>
</dbReference>
<gene>
    <name evidence="4" type="primary">purB</name>
    <name evidence="4" type="ORF">MHSWG343_09920</name>
</gene>
<dbReference type="PANTHER" id="PTHR43172">
    <property type="entry name" value="ADENYLOSUCCINATE LYASE"/>
    <property type="match status" value="1"/>
</dbReference>
<dbReference type="InterPro" id="IPR022761">
    <property type="entry name" value="Fumarate_lyase_N"/>
</dbReference>
<evidence type="ECO:0000256" key="1">
    <source>
        <dbReference type="ARBA" id="ARBA00023239"/>
    </source>
</evidence>
<comment type="caution">
    <text evidence="4">The sequence shown here is derived from an EMBL/GenBank/DDBJ whole genome shotgun (WGS) entry which is preliminary data.</text>
</comment>
<evidence type="ECO:0000259" key="3">
    <source>
        <dbReference type="Pfam" id="PF00206"/>
    </source>
</evidence>
<dbReference type="PRINTS" id="PR00149">
    <property type="entry name" value="FUMRATELYASE"/>
</dbReference>
<dbReference type="AlphaFoldDB" id="A0A478FSD2"/>
<name>A0A478FSD2_9MOLU</name>
<keyword evidence="1 4" id="KW-0456">Lyase</keyword>
<reference evidence="4 5" key="1">
    <citation type="submission" date="2019-01" db="EMBL/GenBank/DDBJ databases">
        <title>Draft genome sequences of Candidatus Mycoplasma haemohominis SWG34-3 identified from a patient with pyrexia, anemia and liver dysfunction.</title>
        <authorList>
            <person name="Sekizuka T."/>
            <person name="Hattori N."/>
            <person name="Katano H."/>
            <person name="Takuma T."/>
            <person name="Ito T."/>
            <person name="Arai N."/>
            <person name="Yanai R."/>
            <person name="Ishii S."/>
            <person name="Miura Y."/>
            <person name="Tokunaga T."/>
            <person name="Watanabe H."/>
            <person name="Nomura N."/>
            <person name="Eguchi J."/>
            <person name="Arai T."/>
            <person name="Hasegawa H."/>
            <person name="Nakamaki T."/>
            <person name="Wakita T."/>
            <person name="Niki Y."/>
            <person name="Kuroda M."/>
        </authorList>
    </citation>
    <scope>NUCLEOTIDE SEQUENCE [LARGE SCALE GENOMIC DNA]</scope>
    <source>
        <strain evidence="4">SWG34-3</strain>
    </source>
</reference>
<dbReference type="GO" id="GO:0005829">
    <property type="term" value="C:cytosol"/>
    <property type="evidence" value="ECO:0007669"/>
    <property type="project" value="TreeGrafter"/>
</dbReference>
<evidence type="ECO:0000259" key="2">
    <source>
        <dbReference type="Pfam" id="PF00156"/>
    </source>
</evidence>
<dbReference type="SUPFAM" id="SSF48557">
    <property type="entry name" value="L-aspartase-like"/>
    <property type="match status" value="1"/>
</dbReference>
<dbReference type="GO" id="GO:0004018">
    <property type="term" value="F:N6-(1,2-dicarboxyethyl)AMP AMP-lyase (fumarate-forming) activity"/>
    <property type="evidence" value="ECO:0007669"/>
    <property type="project" value="TreeGrafter"/>
</dbReference>
<dbReference type="InterPro" id="IPR000836">
    <property type="entry name" value="PRTase_dom"/>
</dbReference>
<organism evidence="4 5">
    <name type="scientific">Candidatus Mycoplasma haematohominis</name>
    <dbReference type="NCBI Taxonomy" id="1494318"/>
    <lineage>
        <taxon>Bacteria</taxon>
        <taxon>Bacillati</taxon>
        <taxon>Mycoplasmatota</taxon>
        <taxon>Mollicutes</taxon>
        <taxon>Mycoplasmataceae</taxon>
        <taxon>Mycoplasma</taxon>
    </lineage>
</organism>
<feature type="domain" description="Fumarate lyase N-terminal" evidence="3">
    <location>
        <begin position="18"/>
        <end position="283"/>
    </location>
</feature>
<sequence length="618" mass="71452">MIKRYSVKSIENIFSDSSKYKKWLKIEILLLKYLAKKDILNEAVVNEFEEEALIVPSKIRTLEKKTNHDVVAFINHVSNTAKPSIKKWLHYGLTSSDLVDTGNSMMFREANAVFIKAAYDLLLRLRRLSKSNKDAYLLSRDDLWRVNGITSFGYKIALCYEDMREAVADIERHRKYVECVSISGSMGICSHIDPELQDFVAAELDLYSADCSTQVLSRDRYYKHFWLMNRLIQSIHNLCQEIRLLARTEVGEVYEFFYGEQVGSSSMPHKRNPITLENICGLCRLFNSYCYAASRNTAIWFERDISHSSLDRVVFLDAFSTAVQIIKRFYKVMAHLSIDKKRMMKNIRENDYLAFRNIAFKELLKRSKCISVGEINQHIETIRKDSVDSKISFQEAMMRTDVVDYLGEETIKNIFDPAYQLKSLDVFYERIFLESEKRSRFDTVFYEKEEIINAIESVALRLNCEYGNRDVPVKLIVLREGTIVFLSHLLTKLNFPVELKSINSSLIKHLLKNKKPVHNDMFDLVQADVKGRDVLIIDDVLENGEFIKSLKKRVGDLGAKKIKTLTLFATTKKEAHKDLDMFGLLLPTTVGVAGFGIDSVYGEFRNYAFIGKLKLEHL</sequence>
<dbReference type="CDD" id="cd06223">
    <property type="entry name" value="PRTases_typeI"/>
    <property type="match status" value="1"/>
</dbReference>
<dbReference type="InterPro" id="IPR024083">
    <property type="entry name" value="Fumarase/histidase_N"/>
</dbReference>
<dbReference type="Gene3D" id="3.40.50.2020">
    <property type="match status" value="1"/>
</dbReference>
<dbReference type="Proteomes" id="UP000324831">
    <property type="component" value="Unassembled WGS sequence"/>
</dbReference>
<dbReference type="PANTHER" id="PTHR43172:SF1">
    <property type="entry name" value="ADENYLOSUCCINATE LYASE"/>
    <property type="match status" value="1"/>
</dbReference>
<dbReference type="Pfam" id="PF00156">
    <property type="entry name" value="Pribosyltran"/>
    <property type="match status" value="1"/>
</dbReference>
<dbReference type="Pfam" id="PF00206">
    <property type="entry name" value="Lyase_1"/>
    <property type="match status" value="1"/>
</dbReference>
<dbReference type="EMBL" id="BIMN01000006">
    <property type="protein sequence ID" value="GCE63984.1"/>
    <property type="molecule type" value="Genomic_DNA"/>
</dbReference>
<accession>A0A478FSD2</accession>
<protein>
    <submittedName>
        <fullName evidence="4">Adenylosuccinate lyase</fullName>
    </submittedName>
</protein>
<dbReference type="Gene3D" id="1.10.275.10">
    <property type="entry name" value="Fumarase/aspartase (N-terminal domain)"/>
    <property type="match status" value="1"/>
</dbReference>
<dbReference type="Gene3D" id="1.20.200.10">
    <property type="entry name" value="Fumarase/aspartase (Central domain)"/>
    <property type="match status" value="1"/>
</dbReference>
<dbReference type="InterPro" id="IPR029057">
    <property type="entry name" value="PRTase-like"/>
</dbReference>
<dbReference type="GO" id="GO:0070626">
    <property type="term" value="F:(S)-2-(5-amino-1-(5-phospho-D-ribosyl)imidazole-4-carboxamido) succinate lyase (fumarate-forming) activity"/>
    <property type="evidence" value="ECO:0007669"/>
    <property type="project" value="TreeGrafter"/>
</dbReference>
<proteinExistence type="predicted"/>
<feature type="domain" description="Phosphoribosyltransferase" evidence="2">
    <location>
        <begin position="449"/>
        <end position="598"/>
    </location>
</feature>
<dbReference type="PROSITE" id="PS00163">
    <property type="entry name" value="FUMARATE_LYASES"/>
    <property type="match status" value="1"/>
</dbReference>
<dbReference type="InterPro" id="IPR000362">
    <property type="entry name" value="Fumarate_lyase_fam"/>
</dbReference>
<dbReference type="InterPro" id="IPR020557">
    <property type="entry name" value="Fumarate_lyase_CS"/>
</dbReference>
<evidence type="ECO:0000313" key="4">
    <source>
        <dbReference type="EMBL" id="GCE63984.1"/>
    </source>
</evidence>
<evidence type="ECO:0000313" key="5">
    <source>
        <dbReference type="Proteomes" id="UP000324831"/>
    </source>
</evidence>
<dbReference type="GO" id="GO:0044208">
    <property type="term" value="P:'de novo' AMP biosynthetic process"/>
    <property type="evidence" value="ECO:0007669"/>
    <property type="project" value="TreeGrafter"/>
</dbReference>
<dbReference type="SUPFAM" id="SSF53271">
    <property type="entry name" value="PRTase-like"/>
    <property type="match status" value="1"/>
</dbReference>